<evidence type="ECO:0000313" key="1">
    <source>
        <dbReference type="EMBL" id="AIZ45282.1"/>
    </source>
</evidence>
<evidence type="ECO:0000313" key="2">
    <source>
        <dbReference type="Proteomes" id="UP000030634"/>
    </source>
</evidence>
<dbReference type="HOGENOM" id="CLU_162530_0_0_0"/>
<organism evidence="1 2">
    <name type="scientific">Deinococcus radiopugnans</name>
    <dbReference type="NCBI Taxonomy" id="57497"/>
    <lineage>
        <taxon>Bacteria</taxon>
        <taxon>Thermotogati</taxon>
        <taxon>Deinococcota</taxon>
        <taxon>Deinococci</taxon>
        <taxon>Deinococcales</taxon>
        <taxon>Deinococcaceae</taxon>
        <taxon>Deinococcus</taxon>
    </lineage>
</organism>
<dbReference type="AlphaFoldDB" id="A0A0A7KGJ0"/>
<proteinExistence type="predicted"/>
<protein>
    <submittedName>
        <fullName evidence="1">Uncharacterized protein</fullName>
    </submittedName>
</protein>
<dbReference type="Proteomes" id="UP000030634">
    <property type="component" value="Chromosome"/>
</dbReference>
<gene>
    <name evidence="1" type="ORF">QR90_09490</name>
</gene>
<dbReference type="KEGG" id="dsw:QR90_09490"/>
<sequence length="129" mass="14458">MTSEPRQTITLTPEAWQAFQDRLYERDDRLELRIPDSAMKRDEAVDPYVLSGHAEALRSNDVDGDVWGTLEDLDESAADEEEAWAKIVAFYQGRGCVLVRVTGLDEPEDWLFTEALARRLGLMNGAAAG</sequence>
<dbReference type="RefSeq" id="WP_039684102.1">
    <property type="nucleotide sequence ID" value="NZ_CP010028.1"/>
</dbReference>
<accession>A0A0A7KGJ0</accession>
<reference evidence="2" key="1">
    <citation type="submission" date="2014-11" db="EMBL/GenBank/DDBJ databases">
        <title>Hymenobacter sp. DG25B genome submission.</title>
        <authorList>
            <person name="Jung H.-Y."/>
            <person name="Kim M.K."/>
            <person name="Srinivasan S."/>
            <person name="Lim S."/>
        </authorList>
    </citation>
    <scope>NUCLEOTIDE SEQUENCE [LARGE SCALE GENOMIC DNA]</scope>
    <source>
        <strain evidence="2">DY59</strain>
    </source>
</reference>
<dbReference type="EMBL" id="CP010028">
    <property type="protein sequence ID" value="AIZ45282.1"/>
    <property type="molecule type" value="Genomic_DNA"/>
</dbReference>
<dbReference type="STRING" id="1182571.QR90_09490"/>
<name>A0A0A7KGJ0_9DEIO</name>